<evidence type="ECO:0000256" key="4">
    <source>
        <dbReference type="ARBA" id="ARBA00022793"/>
    </source>
</evidence>
<dbReference type="Proteomes" id="UP000036045">
    <property type="component" value="Unassembled WGS sequence"/>
</dbReference>
<feature type="modified residue" description="N6-(pyridoxal phosphate)lysine" evidence="8">
    <location>
        <position position="301"/>
    </location>
</feature>
<sequence length="489" mass="55333">MPHHRKAELQNDTYEEKEMISDNSQSLPHHVQKELPQELSVNPLFAREGESDVPRFHMADKGMLPETAYQIVHDEIALDGNARLNLATFVSTWMEPAAEHLYTKSFDKNMIDKDEYPQTAEIEERCVRILANLWHSPNPLTTMGVSTTGSSEACMLAGLALKRRWQNTRKSTGKSVDRPNIVFSSAVQVVWEKFANYWEVEPRYVKVSPDHPLLDPQGVLAAVDENTIGVVPILGETYRGLYEPVAAIAKALDDLQKRTGIDIPIHVDAASGGFIAPFLQPDLVWDFQLPRVKSINVSGHKYGLVYPGLGWIIWREAADLPEDLIFRVSYLGGNMPTFALNFSRPGAQVLLQYYNYLRLGKSGYYDVQRASQKVALFLSEAIQKMGPFELLSDGSDIPVFAWRLKDGYTLNWNLYDLSRQLRVFGWQVPAYPLPPDMEEVTIMRIVVRNGFSMDLAHLFLMNLKQTVAFLDSLDGPMPHDSKSNNGFHH</sequence>
<dbReference type="PATRIC" id="fig|1397.4.peg.317"/>
<comment type="catalytic activity">
    <reaction evidence="7 10">
        <text>L-glutamate + H(+) = 4-aminobutanoate + CO2</text>
        <dbReference type="Rhea" id="RHEA:17785"/>
        <dbReference type="ChEBI" id="CHEBI:15378"/>
        <dbReference type="ChEBI" id="CHEBI:16526"/>
        <dbReference type="ChEBI" id="CHEBI:29985"/>
        <dbReference type="ChEBI" id="CHEBI:59888"/>
        <dbReference type="EC" id="4.1.1.15"/>
    </reaction>
</comment>
<dbReference type="NCBIfam" id="TIGR01788">
    <property type="entry name" value="Glu-decarb-GAD"/>
    <property type="match status" value="1"/>
</dbReference>
<evidence type="ECO:0000256" key="2">
    <source>
        <dbReference type="ARBA" id="ARBA00009533"/>
    </source>
</evidence>
<dbReference type="Gene3D" id="4.10.280.50">
    <property type="match status" value="1"/>
</dbReference>
<dbReference type="GO" id="GO:0005829">
    <property type="term" value="C:cytosol"/>
    <property type="evidence" value="ECO:0007669"/>
    <property type="project" value="TreeGrafter"/>
</dbReference>
<evidence type="ECO:0000256" key="7">
    <source>
        <dbReference type="ARBA" id="ARBA00048868"/>
    </source>
</evidence>
<evidence type="ECO:0000256" key="3">
    <source>
        <dbReference type="ARBA" id="ARBA00012421"/>
    </source>
</evidence>
<dbReference type="EMBL" id="LDPH01000001">
    <property type="protein sequence ID" value="KLV28432.1"/>
    <property type="molecule type" value="Genomic_DNA"/>
</dbReference>
<comment type="cofactor">
    <cofactor evidence="1 8 9">
        <name>pyridoxal 5'-phosphate</name>
        <dbReference type="ChEBI" id="CHEBI:597326"/>
    </cofactor>
</comment>
<evidence type="ECO:0000256" key="10">
    <source>
        <dbReference type="RuleBase" id="RU361171"/>
    </source>
</evidence>
<reference evidence="12 13" key="1">
    <citation type="submission" date="2015-05" db="EMBL/GenBank/DDBJ databases">
        <title>Whole genome sequence and identification of bacterial endophytes from Costus igneus.</title>
        <authorList>
            <person name="Lee Y.P."/>
            <person name="Gan H.M."/>
            <person name="Eng W."/>
            <person name="Wheatley M.S."/>
            <person name="Caraballo A."/>
            <person name="Polter S."/>
            <person name="Savka M.A."/>
            <person name="Hudson A.O."/>
        </authorList>
    </citation>
    <scope>NUCLEOTIDE SEQUENCE [LARGE SCALE GENOMIC DNA]</scope>
    <source>
        <strain evidence="12 13">RIT379</strain>
    </source>
</reference>
<evidence type="ECO:0000256" key="9">
    <source>
        <dbReference type="RuleBase" id="RU000382"/>
    </source>
</evidence>
<evidence type="ECO:0000256" key="1">
    <source>
        <dbReference type="ARBA" id="ARBA00001933"/>
    </source>
</evidence>
<dbReference type="GO" id="GO:0004058">
    <property type="term" value="F:aromatic-L-amino-acid decarboxylase activity"/>
    <property type="evidence" value="ECO:0007669"/>
    <property type="project" value="UniProtKB-ARBA"/>
</dbReference>
<dbReference type="GO" id="GO:0030170">
    <property type="term" value="F:pyridoxal phosphate binding"/>
    <property type="evidence" value="ECO:0007669"/>
    <property type="project" value="InterPro"/>
</dbReference>
<evidence type="ECO:0000256" key="11">
    <source>
        <dbReference type="SAM" id="MobiDB-lite"/>
    </source>
</evidence>
<organism evidence="12 13">
    <name type="scientific">Niallia circulans</name>
    <name type="common">Bacillus circulans</name>
    <dbReference type="NCBI Taxonomy" id="1397"/>
    <lineage>
        <taxon>Bacteria</taxon>
        <taxon>Bacillati</taxon>
        <taxon>Bacillota</taxon>
        <taxon>Bacilli</taxon>
        <taxon>Bacillales</taxon>
        <taxon>Bacillaceae</taxon>
        <taxon>Niallia</taxon>
    </lineage>
</organism>
<dbReference type="FunFam" id="3.40.640.10:FF:000017">
    <property type="entry name" value="Glutamate decarboxylase"/>
    <property type="match status" value="1"/>
</dbReference>
<evidence type="ECO:0000256" key="8">
    <source>
        <dbReference type="PIRSR" id="PIRSR602129-50"/>
    </source>
</evidence>
<dbReference type="Gene3D" id="3.40.640.10">
    <property type="entry name" value="Type I PLP-dependent aspartate aminotransferase-like (Major domain)"/>
    <property type="match status" value="1"/>
</dbReference>
<dbReference type="Gene3D" id="3.90.1150.160">
    <property type="match status" value="1"/>
</dbReference>
<dbReference type="PANTHER" id="PTHR43321:SF3">
    <property type="entry name" value="GLUTAMATE DECARBOXYLASE"/>
    <property type="match status" value="1"/>
</dbReference>
<dbReference type="InterPro" id="IPR015424">
    <property type="entry name" value="PyrdxlP-dep_Trfase"/>
</dbReference>
<dbReference type="GO" id="GO:0006538">
    <property type="term" value="P:L-glutamate catabolic process"/>
    <property type="evidence" value="ECO:0007669"/>
    <property type="project" value="TreeGrafter"/>
</dbReference>
<keyword evidence="6 9" id="KW-0456">Lyase</keyword>
<dbReference type="PANTHER" id="PTHR43321">
    <property type="entry name" value="GLUTAMATE DECARBOXYLASE"/>
    <property type="match status" value="1"/>
</dbReference>
<dbReference type="Pfam" id="PF00282">
    <property type="entry name" value="Pyridoxal_deC"/>
    <property type="match status" value="1"/>
</dbReference>
<dbReference type="SUPFAM" id="SSF53383">
    <property type="entry name" value="PLP-dependent transferases"/>
    <property type="match status" value="1"/>
</dbReference>
<name>A0A0J1IR47_NIACI</name>
<accession>A0A0J1IR47</accession>
<dbReference type="CDD" id="cd06450">
    <property type="entry name" value="DOPA_deC_like"/>
    <property type="match status" value="1"/>
</dbReference>
<feature type="region of interest" description="Disordered" evidence="11">
    <location>
        <begin position="1"/>
        <end position="27"/>
    </location>
</feature>
<protein>
    <recommendedName>
        <fullName evidence="3 10">Glutamate decarboxylase</fullName>
        <ecNumber evidence="3 10">4.1.1.15</ecNumber>
    </recommendedName>
</protein>
<dbReference type="RefSeq" id="WP_047940127.1">
    <property type="nucleotide sequence ID" value="NZ_CP053989.1"/>
</dbReference>
<keyword evidence="13" id="KW-1185">Reference proteome</keyword>
<dbReference type="InterPro" id="IPR010107">
    <property type="entry name" value="Glutamate_decarboxylase"/>
</dbReference>
<keyword evidence="5 8" id="KW-0663">Pyridoxal phosphate</keyword>
<proteinExistence type="inferred from homology"/>
<dbReference type="GeneID" id="56349293"/>
<dbReference type="OrthoDB" id="9803665at2"/>
<dbReference type="AlphaFoldDB" id="A0A0J1IR47"/>
<evidence type="ECO:0000313" key="13">
    <source>
        <dbReference type="Proteomes" id="UP000036045"/>
    </source>
</evidence>
<dbReference type="InterPro" id="IPR015421">
    <property type="entry name" value="PyrdxlP-dep_Trfase_major"/>
</dbReference>
<comment type="caution">
    <text evidence="12">The sequence shown here is derived from an EMBL/GenBank/DDBJ whole genome shotgun (WGS) entry which is preliminary data.</text>
</comment>
<comment type="similarity">
    <text evidence="2 9">Belongs to the group II decarboxylase family.</text>
</comment>
<evidence type="ECO:0000256" key="5">
    <source>
        <dbReference type="ARBA" id="ARBA00022898"/>
    </source>
</evidence>
<dbReference type="InterPro" id="IPR002129">
    <property type="entry name" value="PyrdxlP-dep_de-COase"/>
</dbReference>
<evidence type="ECO:0000313" key="12">
    <source>
        <dbReference type="EMBL" id="KLV28432.1"/>
    </source>
</evidence>
<evidence type="ECO:0000256" key="6">
    <source>
        <dbReference type="ARBA" id="ARBA00023239"/>
    </source>
</evidence>
<dbReference type="EC" id="4.1.1.15" evidence="3 10"/>
<dbReference type="GO" id="GO:0004351">
    <property type="term" value="F:glutamate decarboxylase activity"/>
    <property type="evidence" value="ECO:0007669"/>
    <property type="project" value="UniProtKB-EC"/>
</dbReference>
<keyword evidence="4 10" id="KW-0210">Decarboxylase</keyword>
<gene>
    <name evidence="12" type="ORF">ABW02_01440</name>
</gene>